<evidence type="ECO:0000256" key="8">
    <source>
        <dbReference type="ARBA" id="ARBA00022475"/>
    </source>
</evidence>
<evidence type="ECO:0000256" key="16">
    <source>
        <dbReference type="ARBA" id="ARBA00023136"/>
    </source>
</evidence>
<evidence type="ECO:0000256" key="9">
    <source>
        <dbReference type="ARBA" id="ARBA00022490"/>
    </source>
</evidence>
<accession>A0A2B4T0L4</accession>
<protein>
    <submittedName>
        <fullName evidence="22">Magnesium transporter protein 1</fullName>
    </submittedName>
</protein>
<keyword evidence="16 21" id="KW-0472">Membrane</keyword>
<evidence type="ECO:0000256" key="20">
    <source>
        <dbReference type="ARBA" id="ARBA00043952"/>
    </source>
</evidence>
<keyword evidence="13" id="KW-0460">Magnesium</keyword>
<dbReference type="FunFam" id="3.40.30.10:FF:000009">
    <property type="entry name" value="Tumor suppressor candidate 3"/>
    <property type="match status" value="1"/>
</dbReference>
<evidence type="ECO:0000256" key="11">
    <source>
        <dbReference type="ARBA" id="ARBA00022729"/>
    </source>
</evidence>
<dbReference type="PANTHER" id="PTHR12692">
    <property type="entry name" value="DOLICHYL-DIPHOSPHOOLIGOSACCHARIDE--PROTEIN GLYCOSYLTRANSFERASE-RELATED"/>
    <property type="match status" value="1"/>
</dbReference>
<dbReference type="EMBL" id="LSMT01000005">
    <property type="protein sequence ID" value="PFX34342.1"/>
    <property type="molecule type" value="Genomic_DNA"/>
</dbReference>
<evidence type="ECO:0000256" key="12">
    <source>
        <dbReference type="ARBA" id="ARBA00022824"/>
    </source>
</evidence>
<evidence type="ECO:0000256" key="1">
    <source>
        <dbReference type="ARBA" id="ARBA00002791"/>
    </source>
</evidence>
<dbReference type="Proteomes" id="UP000225706">
    <property type="component" value="Unassembled WGS sequence"/>
</dbReference>
<evidence type="ECO:0000256" key="5">
    <source>
        <dbReference type="ARBA" id="ARBA00007574"/>
    </source>
</evidence>
<dbReference type="OrthoDB" id="67566at2759"/>
<keyword evidence="10 21" id="KW-0812">Transmembrane</keyword>
<keyword evidence="15 21" id="KW-1133">Transmembrane helix</keyword>
<comment type="similarity">
    <text evidence="5">Belongs to the sarcoglycan beta/delta/gamma/zeta family.</text>
</comment>
<evidence type="ECO:0000256" key="4">
    <source>
        <dbReference type="ARBA" id="ARBA00004477"/>
    </source>
</evidence>
<comment type="pathway">
    <text evidence="20">Protein modification.</text>
</comment>
<evidence type="ECO:0000313" key="22">
    <source>
        <dbReference type="EMBL" id="PFX34342.1"/>
    </source>
</evidence>
<feature type="transmembrane region" description="Helical" evidence="21">
    <location>
        <begin position="567"/>
        <end position="586"/>
    </location>
</feature>
<keyword evidence="18" id="KW-0325">Glycoprotein</keyword>
<keyword evidence="23" id="KW-1185">Reference proteome</keyword>
<dbReference type="GO" id="GO:0016012">
    <property type="term" value="C:sarcoglycan complex"/>
    <property type="evidence" value="ECO:0007669"/>
    <property type="project" value="InterPro"/>
</dbReference>
<comment type="subcellular location">
    <subcellularLocation>
        <location evidence="3">Cell membrane</location>
        <location evidence="3">Sarcolemma</location>
        <topology evidence="3">Single-pass type II membrane protein</topology>
    </subcellularLocation>
    <subcellularLocation>
        <location evidence="2">Cytoplasm</location>
        <location evidence="2">Cytoskeleton</location>
    </subcellularLocation>
    <subcellularLocation>
        <location evidence="4">Endoplasmic reticulum membrane</location>
        <topology evidence="4">Multi-pass membrane protein</topology>
    </subcellularLocation>
</comment>
<dbReference type="STRING" id="50429.A0A2B4T0L4"/>
<reference evidence="23" key="1">
    <citation type="journal article" date="2017" name="bioRxiv">
        <title>Comparative analysis of the genomes of Stylophora pistillata and Acropora digitifera provides evidence for extensive differences between species of corals.</title>
        <authorList>
            <person name="Voolstra C.R."/>
            <person name="Li Y."/>
            <person name="Liew Y.J."/>
            <person name="Baumgarten S."/>
            <person name="Zoccola D."/>
            <person name="Flot J.-F."/>
            <person name="Tambutte S."/>
            <person name="Allemand D."/>
            <person name="Aranda M."/>
        </authorList>
    </citation>
    <scope>NUCLEOTIDE SEQUENCE [LARGE SCALE GENOMIC DNA]</scope>
</reference>
<comment type="caution">
    <text evidence="22">The sequence shown here is derived from an EMBL/GenBank/DDBJ whole genome shotgun (WGS) entry which is preliminary data.</text>
</comment>
<evidence type="ECO:0000256" key="15">
    <source>
        <dbReference type="ARBA" id="ARBA00022989"/>
    </source>
</evidence>
<dbReference type="GO" id="GO:0015693">
    <property type="term" value="P:magnesium ion transport"/>
    <property type="evidence" value="ECO:0007669"/>
    <property type="project" value="UniProtKB-ARBA"/>
</dbReference>
<evidence type="ECO:0000256" key="3">
    <source>
        <dbReference type="ARBA" id="ARBA00004274"/>
    </source>
</evidence>
<evidence type="ECO:0000256" key="2">
    <source>
        <dbReference type="ARBA" id="ARBA00004245"/>
    </source>
</evidence>
<keyword evidence="11" id="KW-0732">Signal</keyword>
<dbReference type="InterPro" id="IPR021149">
    <property type="entry name" value="OligosaccharylTrfase_OST3/OST6"/>
</dbReference>
<evidence type="ECO:0000256" key="14">
    <source>
        <dbReference type="ARBA" id="ARBA00022968"/>
    </source>
</evidence>
<keyword evidence="8" id="KW-1003">Cell membrane</keyword>
<dbReference type="Pfam" id="PF04756">
    <property type="entry name" value="OST3_OST6"/>
    <property type="match status" value="2"/>
</dbReference>
<organism evidence="22 23">
    <name type="scientific">Stylophora pistillata</name>
    <name type="common">Smooth cauliflower coral</name>
    <dbReference type="NCBI Taxonomy" id="50429"/>
    <lineage>
        <taxon>Eukaryota</taxon>
        <taxon>Metazoa</taxon>
        <taxon>Cnidaria</taxon>
        <taxon>Anthozoa</taxon>
        <taxon>Hexacorallia</taxon>
        <taxon>Scleractinia</taxon>
        <taxon>Astrocoeniina</taxon>
        <taxon>Pocilloporidae</taxon>
        <taxon>Stylophora</taxon>
    </lineage>
</organism>
<evidence type="ECO:0000256" key="10">
    <source>
        <dbReference type="ARBA" id="ARBA00022692"/>
    </source>
</evidence>
<dbReference type="Gene3D" id="3.40.30.10">
    <property type="entry name" value="Glutaredoxin"/>
    <property type="match status" value="2"/>
</dbReference>
<comment type="similarity">
    <text evidence="6">Belongs to the OST3/OST6 family.</text>
</comment>
<dbReference type="AlphaFoldDB" id="A0A2B4T0L4"/>
<comment type="function">
    <text evidence="1">Subunit of the oligosaccharyl transferase (OST) complex that catalyzes the initial transfer of a defined glycan (Glc(3)Man(9)GlcNAc(2) in eukaryotes) from the lipid carrier dolichol-pyrophosphate to an asparagine residue within an Asn-X-Ser/Thr consensus motif in nascent polypeptide chains, the first step in protein N-glycosylation. N-glycosylation occurs cotranslationally and the complex associates with the Sec61 complex at the channel-forming translocon complex that mediates protein translocation across the endoplasmic reticulum (ER). All subunits are required for a maximal enzyme activity.</text>
</comment>
<keyword evidence="19" id="KW-0206">Cytoskeleton</keyword>
<evidence type="ECO:0000256" key="13">
    <source>
        <dbReference type="ARBA" id="ARBA00022842"/>
    </source>
</evidence>
<evidence type="ECO:0000256" key="21">
    <source>
        <dbReference type="SAM" id="Phobius"/>
    </source>
</evidence>
<gene>
    <name evidence="22" type="primary">magt1</name>
    <name evidence="22" type="ORF">AWC38_SpisGene866</name>
</gene>
<dbReference type="GO" id="GO:0008250">
    <property type="term" value="C:oligosaccharyltransferase complex"/>
    <property type="evidence" value="ECO:0007669"/>
    <property type="project" value="TreeGrafter"/>
</dbReference>
<feature type="transmembrane region" description="Helical" evidence="21">
    <location>
        <begin position="651"/>
        <end position="671"/>
    </location>
</feature>
<keyword evidence="7" id="KW-0813">Transport</keyword>
<dbReference type="GO" id="GO:0018279">
    <property type="term" value="P:protein N-linked glycosylation via asparagine"/>
    <property type="evidence" value="ECO:0007669"/>
    <property type="project" value="TreeGrafter"/>
</dbReference>
<dbReference type="InterPro" id="IPR036249">
    <property type="entry name" value="Thioredoxin-like_sf"/>
</dbReference>
<feature type="transmembrane region" description="Helical" evidence="21">
    <location>
        <begin position="536"/>
        <end position="555"/>
    </location>
</feature>
<sequence>MPTRETEEVDWNNQDPASVVYMIGIYGWRKRFIYFLILVLMVITIVNLSLVIWVMRVMDFNLDGMGKLRITDQGLKLYGEAEFVKELRANMIRPRHNSELTLQSTANVTVNARDPDGNITGQLFIGNDEVVARNQKFSIKTERGKDILYADKDKIVFKADKLEFLKVLPGTGSLSIVSSLKLVFGWLSVVEGGKPKWEKTLEVKTCTNNKLNLNVLLGPNGAHFSGSVETESLRAPPKKDLRLASLTRSLHMDAPNGMNFKSAAGSVRIKSLQDVTIKSMSGKSLLETRVKQLMDWNQRKPVIRLNGDKYRTYLRASPRNYSVILMLTALAPHRQCTICRHVSFMVKRYFLFSDSNMASRGWLLLLALLFGLSVCYGKKKVSKESLLETRVKQLMDWNQRKPVIRLNGDKYRTYLRASPRNYSVILMLTALAPHRQCTICREANNEFTILANSWRYSQQYSNKVFFAVVDFDEGPDVFTALRLNSAPMFMHFPPKGKPKKADTYDIQRTGFSAEQLARWVAERTDVNIRVFRPPNYMGAVIMGLLVVLIGGLLYVRRKNLEFLYNKTYWAIGALCVVFVMTSGQMWNHIRGPPYAHNNPQTGQVSYIHGSSQAQFVAETHIVILLNALYVAGMILLNEKAFEVKEIGKRKIVVMVGLGLVVLFFSLLLSVFRSKYHGYPYSFLIK</sequence>
<evidence type="ECO:0000256" key="18">
    <source>
        <dbReference type="ARBA" id="ARBA00023180"/>
    </source>
</evidence>
<feature type="transmembrane region" description="Helical" evidence="21">
    <location>
        <begin position="615"/>
        <end position="636"/>
    </location>
</feature>
<keyword evidence="12" id="KW-0256">Endoplasmic reticulum</keyword>
<evidence type="ECO:0000256" key="7">
    <source>
        <dbReference type="ARBA" id="ARBA00022448"/>
    </source>
</evidence>
<dbReference type="InterPro" id="IPR006875">
    <property type="entry name" value="Sarcoglycan"/>
</dbReference>
<dbReference type="SUPFAM" id="SSF52833">
    <property type="entry name" value="Thioredoxin-like"/>
    <property type="match status" value="1"/>
</dbReference>
<dbReference type="GO" id="GO:0005856">
    <property type="term" value="C:cytoskeleton"/>
    <property type="evidence" value="ECO:0007669"/>
    <property type="project" value="UniProtKB-SubCell"/>
</dbReference>
<keyword evidence="17" id="KW-1015">Disulfide bond</keyword>
<evidence type="ECO:0000313" key="23">
    <source>
        <dbReference type="Proteomes" id="UP000225706"/>
    </source>
</evidence>
<feature type="transmembrane region" description="Helical" evidence="21">
    <location>
        <begin position="32"/>
        <end position="55"/>
    </location>
</feature>
<keyword evidence="9" id="KW-0963">Cytoplasm</keyword>
<dbReference type="Pfam" id="PF04790">
    <property type="entry name" value="Sarcoglycan_1"/>
    <property type="match status" value="1"/>
</dbReference>
<dbReference type="GO" id="GO:0042383">
    <property type="term" value="C:sarcolemma"/>
    <property type="evidence" value="ECO:0007669"/>
    <property type="project" value="UniProtKB-SubCell"/>
</dbReference>
<keyword evidence="14" id="KW-0735">Signal-anchor</keyword>
<evidence type="ECO:0000256" key="19">
    <source>
        <dbReference type="ARBA" id="ARBA00023212"/>
    </source>
</evidence>
<dbReference type="PANTHER" id="PTHR12692:SF0">
    <property type="entry name" value="GH11935P"/>
    <property type="match status" value="1"/>
</dbReference>
<name>A0A2B4T0L4_STYPI</name>
<evidence type="ECO:0000256" key="6">
    <source>
        <dbReference type="ARBA" id="ARBA00009561"/>
    </source>
</evidence>
<proteinExistence type="inferred from homology"/>
<evidence type="ECO:0000256" key="17">
    <source>
        <dbReference type="ARBA" id="ARBA00023157"/>
    </source>
</evidence>